<dbReference type="EMBL" id="KI964604">
    <property type="protein sequence ID" value="EUC33746.1"/>
    <property type="molecule type" value="Genomic_DNA"/>
</dbReference>
<accession>W6YQM3</accession>
<evidence type="ECO:0000313" key="1">
    <source>
        <dbReference type="EMBL" id="EUC33746.1"/>
    </source>
</evidence>
<dbReference type="KEGG" id="bze:COCCADRAFT_95281"/>
<dbReference type="OrthoDB" id="3776562at2759"/>
<dbReference type="GeneID" id="19153914"/>
<evidence type="ECO:0000313" key="2">
    <source>
        <dbReference type="Proteomes" id="UP000053841"/>
    </source>
</evidence>
<proteinExistence type="predicted"/>
<gene>
    <name evidence="1" type="ORF">COCCADRAFT_95281</name>
</gene>
<dbReference type="HOGENOM" id="CLU_088987_0_0_1"/>
<reference evidence="1 2" key="1">
    <citation type="journal article" date="2013" name="PLoS Genet.">
        <title>Comparative genome structure, secondary metabolite, and effector coding capacity across Cochliobolus pathogens.</title>
        <authorList>
            <person name="Condon B.J."/>
            <person name="Leng Y."/>
            <person name="Wu D."/>
            <person name="Bushley K.E."/>
            <person name="Ohm R.A."/>
            <person name="Otillar R."/>
            <person name="Martin J."/>
            <person name="Schackwitz W."/>
            <person name="Grimwood J."/>
            <person name="MohdZainudin N."/>
            <person name="Xue C."/>
            <person name="Wang R."/>
            <person name="Manning V.A."/>
            <person name="Dhillon B."/>
            <person name="Tu Z.J."/>
            <person name="Steffenson B.J."/>
            <person name="Salamov A."/>
            <person name="Sun H."/>
            <person name="Lowry S."/>
            <person name="LaButti K."/>
            <person name="Han J."/>
            <person name="Copeland A."/>
            <person name="Lindquist E."/>
            <person name="Barry K."/>
            <person name="Schmutz J."/>
            <person name="Baker S.E."/>
            <person name="Ciuffetti L.M."/>
            <person name="Grigoriev I.V."/>
            <person name="Zhong S."/>
            <person name="Turgeon B.G."/>
        </authorList>
    </citation>
    <scope>NUCLEOTIDE SEQUENCE [LARGE SCALE GENOMIC DNA]</scope>
    <source>
        <strain evidence="1 2">26-R-13</strain>
    </source>
</reference>
<sequence>MATLPDSSEAEGLPVVQGAPTTFHDWPQLPNELKLEVLSYLLTFTGGIDIYRGTPSYDSSMEDSHQKRLNDHLFPLIATRNRNMALLAQEAYYKRNVFIVHFLLHFDCTTSWPKASCARKIRHMMLCLGLHVDFTLKELLFSCQGVTLFRPSKNFRTDAFTCPNEKAEATRFAKTVQDHQATIHPRLDNLQTLFINTSITCDNFPSSTESGPECECCACPRHFAFLDKLISGLELVLQAKKVVIETESRCACDTTSCDEHNRIINGLAERATKK</sequence>
<dbReference type="RefSeq" id="XP_007711980.1">
    <property type="nucleotide sequence ID" value="XM_007713790.1"/>
</dbReference>
<protein>
    <submittedName>
        <fullName evidence="1">Uncharacterized protein</fullName>
    </submittedName>
</protein>
<name>W6YQM3_COCC2</name>
<dbReference type="AlphaFoldDB" id="W6YQM3"/>
<dbReference type="Proteomes" id="UP000053841">
    <property type="component" value="Unassembled WGS sequence"/>
</dbReference>
<keyword evidence="2" id="KW-1185">Reference proteome</keyword>
<organism evidence="1 2">
    <name type="scientific">Cochliobolus carbonum (strain 26-R-13)</name>
    <name type="common">Maize leaf spot fungus</name>
    <name type="synonym">Bipolaris zeicola</name>
    <dbReference type="NCBI Taxonomy" id="930089"/>
    <lineage>
        <taxon>Eukaryota</taxon>
        <taxon>Fungi</taxon>
        <taxon>Dikarya</taxon>
        <taxon>Ascomycota</taxon>
        <taxon>Pezizomycotina</taxon>
        <taxon>Dothideomycetes</taxon>
        <taxon>Pleosporomycetidae</taxon>
        <taxon>Pleosporales</taxon>
        <taxon>Pleosporineae</taxon>
        <taxon>Pleosporaceae</taxon>
        <taxon>Bipolaris</taxon>
    </lineage>
</organism>